<dbReference type="EMBL" id="CP042914">
    <property type="protein sequence ID" value="QEG43679.1"/>
    <property type="molecule type" value="Genomic_DNA"/>
</dbReference>
<protein>
    <submittedName>
        <fullName evidence="2">Uncharacterized protein</fullName>
    </submittedName>
</protein>
<proteinExistence type="predicted"/>
<name>A0A5B9R099_9BACT</name>
<keyword evidence="3" id="KW-1185">Reference proteome</keyword>
<feature type="signal peptide" evidence="1">
    <location>
        <begin position="1"/>
        <end position="28"/>
    </location>
</feature>
<dbReference type="RefSeq" id="WP_238388784.1">
    <property type="nucleotide sequence ID" value="NZ_CP042914.1"/>
</dbReference>
<evidence type="ECO:0000313" key="3">
    <source>
        <dbReference type="Proteomes" id="UP000325286"/>
    </source>
</evidence>
<sequence precursor="true">MRTFSLTLMLWCLIGLVPLHYSSAVAQAPDEAAPSSDEEVPKPNDEDFEADVRELVDQLDASQLLKRQRAERQLIDKGPEALPFLPTERSPLSAEARMRLSRVRMALEKEKAKVQTDTIVIRLAGAETLDAALEKISAASGVEFEVPVDGNTPLALGTVGPLSFWQALDTVLDAASLDVDFYGGGDGELALVPRAEERPDRIDSGAYAGVYRLEPMTVSARRVLNNPAQSGMNVSIQIAWEPRLTPIGLTLPLDQLRAELDDGAVLTPLSTEGDINVATNAGLSFSEIGLPLQLPDGRPRKIESLSGIVRALIPGPSAAFKFPLKDGAAETQNGSVTVKLEAIRANGPLHEIRVRLVLEDANRSLESHRQWVFDNPAYVTAADGTRGEHLGYQVYRQTANEVGVGYLFDLGENPDGFDFHYETPTGVVPNEVAFVISDILLP</sequence>
<reference evidence="2 3" key="1">
    <citation type="submission" date="2019-08" db="EMBL/GenBank/DDBJ databases">
        <title>Deep-cultivation of Planctomycetes and their phenomic and genomic characterization uncovers novel biology.</title>
        <authorList>
            <person name="Wiegand S."/>
            <person name="Jogler M."/>
            <person name="Boedeker C."/>
            <person name="Pinto D."/>
            <person name="Vollmers J."/>
            <person name="Rivas-Marin E."/>
            <person name="Kohn T."/>
            <person name="Peeters S.H."/>
            <person name="Heuer A."/>
            <person name="Rast P."/>
            <person name="Oberbeckmann S."/>
            <person name="Bunk B."/>
            <person name="Jeske O."/>
            <person name="Meyerdierks A."/>
            <person name="Storesund J.E."/>
            <person name="Kallscheuer N."/>
            <person name="Luecker S."/>
            <person name="Lage O.M."/>
            <person name="Pohl T."/>
            <person name="Merkel B.J."/>
            <person name="Hornburger P."/>
            <person name="Mueller R.-W."/>
            <person name="Bruemmer F."/>
            <person name="Labrenz M."/>
            <person name="Spormann A.M."/>
            <person name="Op den Camp H."/>
            <person name="Overmann J."/>
            <person name="Amann R."/>
            <person name="Jetten M.S.M."/>
            <person name="Mascher T."/>
            <person name="Medema M.H."/>
            <person name="Devos D.P."/>
            <person name="Kaster A.-K."/>
            <person name="Ovreas L."/>
            <person name="Rohde M."/>
            <person name="Galperin M.Y."/>
            <person name="Jogler C."/>
        </authorList>
    </citation>
    <scope>NUCLEOTIDE SEQUENCE [LARGE SCALE GENOMIC DNA]</scope>
    <source>
        <strain evidence="2 3">UC8</strain>
    </source>
</reference>
<evidence type="ECO:0000256" key="1">
    <source>
        <dbReference type="SAM" id="SignalP"/>
    </source>
</evidence>
<dbReference type="Proteomes" id="UP000325286">
    <property type="component" value="Chromosome"/>
</dbReference>
<organism evidence="2 3">
    <name type="scientific">Roseimaritima ulvae</name>
    <dbReference type="NCBI Taxonomy" id="980254"/>
    <lineage>
        <taxon>Bacteria</taxon>
        <taxon>Pseudomonadati</taxon>
        <taxon>Planctomycetota</taxon>
        <taxon>Planctomycetia</taxon>
        <taxon>Pirellulales</taxon>
        <taxon>Pirellulaceae</taxon>
        <taxon>Roseimaritima</taxon>
    </lineage>
</organism>
<evidence type="ECO:0000313" key="2">
    <source>
        <dbReference type="EMBL" id="QEG43679.1"/>
    </source>
</evidence>
<accession>A0A5B9R099</accession>
<dbReference type="KEGG" id="rul:UC8_57310"/>
<keyword evidence="1" id="KW-0732">Signal</keyword>
<feature type="chain" id="PRO_5022901343" evidence="1">
    <location>
        <begin position="29"/>
        <end position="442"/>
    </location>
</feature>
<dbReference type="AlphaFoldDB" id="A0A5B9R099"/>
<gene>
    <name evidence="2" type="ORF">UC8_57310</name>
</gene>